<feature type="domain" description="Pterin-binding" evidence="13">
    <location>
        <begin position="1069"/>
        <end position="1323"/>
    </location>
</feature>
<comment type="catalytic activity">
    <reaction evidence="2">
        <text>6-hydroxymethyl-7,8-dihydropterin + ATP = (7,8-dihydropterin-6-yl)methyl diphosphate + AMP + H(+)</text>
        <dbReference type="Rhea" id="RHEA:11412"/>
        <dbReference type="ChEBI" id="CHEBI:15378"/>
        <dbReference type="ChEBI" id="CHEBI:30616"/>
        <dbReference type="ChEBI" id="CHEBI:44841"/>
        <dbReference type="ChEBI" id="CHEBI:72950"/>
        <dbReference type="ChEBI" id="CHEBI:456215"/>
        <dbReference type="EC" id="2.7.6.3"/>
    </reaction>
</comment>
<dbReference type="GO" id="GO:0046872">
    <property type="term" value="F:metal ion binding"/>
    <property type="evidence" value="ECO:0007669"/>
    <property type="project" value="UniProtKB-KW"/>
</dbReference>
<dbReference type="NCBIfam" id="NF000295">
    <property type="entry name" value="Sul2"/>
    <property type="match status" value="1"/>
</dbReference>
<keyword evidence="10" id="KW-0289">Folate biosynthesis</keyword>
<organism evidence="14 15">
    <name type="scientific">Trichuris trichiura</name>
    <name type="common">Whipworm</name>
    <name type="synonym">Trichocephalus trichiurus</name>
    <dbReference type="NCBI Taxonomy" id="36087"/>
    <lineage>
        <taxon>Eukaryota</taxon>
        <taxon>Metazoa</taxon>
        <taxon>Ecdysozoa</taxon>
        <taxon>Nematoda</taxon>
        <taxon>Enoplea</taxon>
        <taxon>Dorylaimia</taxon>
        <taxon>Trichinellida</taxon>
        <taxon>Trichuridae</taxon>
        <taxon>Trichuris</taxon>
    </lineage>
</organism>
<dbReference type="InterPro" id="IPR016055">
    <property type="entry name" value="A-D-PHexomutase_a/b/a-I/II/III"/>
</dbReference>
<dbReference type="InterPro" id="IPR036388">
    <property type="entry name" value="WH-like_DNA-bd_sf"/>
</dbReference>
<keyword evidence="12" id="KW-0812">Transmembrane</keyword>
<dbReference type="InterPro" id="IPR033954">
    <property type="entry name" value="DiS-bond_Isoase_DsbC/G"/>
</dbReference>
<dbReference type="EMBL" id="HG806819">
    <property type="protein sequence ID" value="CDW59995.1"/>
    <property type="molecule type" value="Genomic_DNA"/>
</dbReference>
<keyword evidence="8" id="KW-0479">Metal-binding</keyword>
<dbReference type="PANTHER" id="PTHR20941">
    <property type="entry name" value="FOLATE SYNTHESIS PROTEINS"/>
    <property type="match status" value="1"/>
</dbReference>
<dbReference type="Gene3D" id="3.40.50.300">
    <property type="entry name" value="P-loop containing nucleotide triphosphate hydrolases"/>
    <property type="match status" value="1"/>
</dbReference>
<evidence type="ECO:0000256" key="2">
    <source>
        <dbReference type="ARBA" id="ARBA00000198"/>
    </source>
</evidence>
<dbReference type="GO" id="GO:0046654">
    <property type="term" value="P:tetrahydrofolate biosynthetic process"/>
    <property type="evidence" value="ECO:0007669"/>
    <property type="project" value="TreeGrafter"/>
</dbReference>
<protein>
    <recommendedName>
        <fullName evidence="6">dihydropteroate synthase</fullName>
        <ecNumber evidence="6">2.5.1.15</ecNumber>
    </recommendedName>
</protein>
<dbReference type="SUPFAM" id="SSF52540">
    <property type="entry name" value="P-loop containing nucleoside triphosphate hydrolases"/>
    <property type="match status" value="1"/>
</dbReference>
<dbReference type="Gene3D" id="3.40.1350.10">
    <property type="match status" value="1"/>
</dbReference>
<dbReference type="InterPro" id="IPR036390">
    <property type="entry name" value="WH_DNA-bd_sf"/>
</dbReference>
<comment type="catalytic activity">
    <reaction evidence="1">
        <text>(7,8-dihydropterin-6-yl)methyl diphosphate + 4-aminobenzoate = 7,8-dihydropteroate + diphosphate</text>
        <dbReference type="Rhea" id="RHEA:19949"/>
        <dbReference type="ChEBI" id="CHEBI:17836"/>
        <dbReference type="ChEBI" id="CHEBI:17839"/>
        <dbReference type="ChEBI" id="CHEBI:33019"/>
        <dbReference type="ChEBI" id="CHEBI:72950"/>
        <dbReference type="EC" id="2.5.1.15"/>
    </reaction>
</comment>
<evidence type="ECO:0000313" key="14">
    <source>
        <dbReference type="EMBL" id="CDW59995.1"/>
    </source>
</evidence>
<dbReference type="OrthoDB" id="10066917at2759"/>
<dbReference type="SUPFAM" id="SSF51717">
    <property type="entry name" value="Dihydropteroate synthetase-like"/>
    <property type="match status" value="1"/>
</dbReference>
<dbReference type="NCBIfam" id="NF041447">
    <property type="entry name" value="TrbC_conju"/>
    <property type="match status" value="1"/>
</dbReference>
<dbReference type="Gene3D" id="3.40.30.10">
    <property type="entry name" value="Glutaredoxin"/>
    <property type="match status" value="1"/>
</dbReference>
<dbReference type="CDD" id="cd03020">
    <property type="entry name" value="DsbA_DsbC_DsbG"/>
    <property type="match status" value="1"/>
</dbReference>
<dbReference type="Gene3D" id="3.40.120.10">
    <property type="entry name" value="Alpha-D-Glucose-1,6-Bisphosphate, subunit A, domain 3"/>
    <property type="match status" value="1"/>
</dbReference>
<keyword evidence="12" id="KW-1133">Transmembrane helix</keyword>
<dbReference type="InterPro" id="IPR000489">
    <property type="entry name" value="Pterin-binding_dom"/>
</dbReference>
<dbReference type="InterPro" id="IPR036249">
    <property type="entry name" value="Thioredoxin-like_sf"/>
</dbReference>
<evidence type="ECO:0000256" key="11">
    <source>
        <dbReference type="SAM" id="MobiDB-lite"/>
    </source>
</evidence>
<proteinExistence type="inferred from homology"/>
<feature type="transmembrane region" description="Helical" evidence="12">
    <location>
        <begin position="58"/>
        <end position="82"/>
    </location>
</feature>
<dbReference type="GO" id="GO:0005975">
    <property type="term" value="P:carbohydrate metabolic process"/>
    <property type="evidence" value="ECO:0007669"/>
    <property type="project" value="InterPro"/>
</dbReference>
<dbReference type="SUPFAM" id="SSF53738">
    <property type="entry name" value="Phosphoglucomutase, first 3 domains"/>
    <property type="match status" value="1"/>
</dbReference>
<dbReference type="NCBIfam" id="TIGR01496">
    <property type="entry name" value="DHPS"/>
    <property type="match status" value="1"/>
</dbReference>
<dbReference type="CDD" id="cd22362">
    <property type="entry name" value="TnsA_endonuclease-like"/>
    <property type="match status" value="1"/>
</dbReference>
<dbReference type="Gene3D" id="3.20.20.20">
    <property type="entry name" value="Dihydropteroate synthase-like"/>
    <property type="match status" value="1"/>
</dbReference>
<dbReference type="InterPro" id="IPR011005">
    <property type="entry name" value="Dihydropteroate_synth-like_sf"/>
</dbReference>
<dbReference type="SUPFAM" id="SSF52833">
    <property type="entry name" value="Thioredoxin-like"/>
    <property type="match status" value="1"/>
</dbReference>
<keyword evidence="12" id="KW-0472">Membrane</keyword>
<dbReference type="Pfam" id="PF00809">
    <property type="entry name" value="Pterin_bind"/>
    <property type="match status" value="1"/>
</dbReference>
<reference evidence="14" key="1">
    <citation type="submission" date="2014-01" db="EMBL/GenBank/DDBJ databases">
        <authorList>
            <person name="Aslett M."/>
        </authorList>
    </citation>
    <scope>NUCLEOTIDE SEQUENCE</scope>
</reference>
<evidence type="ECO:0000256" key="10">
    <source>
        <dbReference type="ARBA" id="ARBA00022909"/>
    </source>
</evidence>
<sequence length="1660" mass="184294">MHLSFSSPFREITETVLVDTVDAERPGHHIGRMLSAIDACLDAEYAGKGKHPSRKNGFWRTLMCGFIAGIALPATVAGYHWMKAEPPSTLAYPTSQEWRAEPVTDTETPRPHTEHHVNSIPARPAPTQQEPSSAPAPTAVTEEQHVQAAEARRNLATVLKRNADRGMFTINLSTGHERTLYAFLDPACINCRLLEPALKQLAREFSVVIYPVSVIGGESSTKRTAPLLCEPDSQKRATGWHQLYSADSGMAPTGDAPAAQDGQCLTAARAAIDVNNQAFRQFGFGGTPWVLSDTGWHLPSGILKDATSHHVNPDLIHRTAWGNPLWNALHNLNITGLCLAGSIITALIWPLALPVCLLFTLVTSVIFMLQRWRCPLRMPMTLSLDDPSQDRKVRRSLFSFWPTLFQYEADETFPARGIFYVGYRRINDIGRELWLSMDDLTRHVMFFATTGGGKTETTFAWLLNPLCWGRGFTFVDGKAQNDTTRTIWYLSRRFGREDDIEVINFMNGGKSRSEIIQSGEKSRPQSNTWNPFAFSTEAFTAETMQSMLPQNVQGGEWQSRAIAMNKALVFGTKFWCVREGKTMSLQMLREHMTLEGMAKLYCRGLDDQWPEEAIAPLRNYLQDVPGFDMSLVRTPSAWTEEPRKQHAYLSGQFSETFTTFAETFGDVFAADAGDIDIRDSIHSDRILIVMIPALDTSAHTTSALGRMFVTQQSMLLARDLGYRLEGTDAQTLEVKKYKGSFPYICILDEVGAYYTDRIAVEATQVRSLEFSLIMTAQDQERIEGQTSATNTATLMQNAGTKFAGRIVSDDKTARTVKNAAGEEARARMGSLQRHDGVMGESWVDGNQITIQMESKIDVQDLIRLNAGEFFTVFQGDVVPSASVYIPDSEKSCDSDPVVINRYISVEAPRLERLRRLVPRTVQRRLPTPEHVSSIIGVLTAKPSRKRRKNRTEPYRIIDTFQRQLATAQTSLDLLPQYDTDIESRANELWKKAVHTINNTTREERRVCYITLNRPEEEHSGPEDIPSVKAILNTLLPLEMLLPVPDLTASPPHKKNVAQTPSEAPMNKSLIIFGIVNITSDSFSDGGRYLAPDAAIAQARKLMAEGADVIDLGPASSNPDAAPVSSDTEIARIAPVLDALKADGIPVSLDSYQPATQAYALSRGVAYLNDIRGFPDAAFYPQLAKSSAKLVVMHSVQDGQADRREAPAGDIMDHIAAFFDARIAALTGAGIKRNRLVLDPGMGFFLGAAPETSLSVLARFDELRLRFDLPVLLSVSRKSFLRALTGRGPGDVGAATLAAELAAAAGGADFIRTHEPRPLRDGLAVLAALKETARIRRPDDRIIDLMVRKYFGTDGIRGKANEGAMTAETALRVGMAAGRVFRRGDHRHRVVIGKDTRLSGYMLEPALTAGFTSMGMDVFLFGPLPTTLVSQTDPGAAQPVAPGFRVTPWSRWFRLCASVQIARRIKEGRGQGHGKDYIPWLTVQEVPSSGRSHRIYSHKTGRVHHLLSDLELAVFLSLEWESSVLDIREQFPLLPSDTRQIAIDSGIKHPVIRGVDQVMSTDFLVDCKDGPFEQFAIQVKPAAALQDERTLEKLELERRYWQQKQIPWFIFTDKEINPVVKENIEWLYSVKTEEVSAELLAQLSPLAHILQEKGDENIINV</sequence>
<dbReference type="GO" id="GO:0005829">
    <property type="term" value="C:cytosol"/>
    <property type="evidence" value="ECO:0007669"/>
    <property type="project" value="TreeGrafter"/>
</dbReference>
<dbReference type="InterPro" id="IPR058145">
    <property type="entry name" value="Sul2"/>
</dbReference>
<dbReference type="Proteomes" id="UP000030665">
    <property type="component" value="Unassembled WGS sequence"/>
</dbReference>
<evidence type="ECO:0000256" key="4">
    <source>
        <dbReference type="ARBA" id="ARBA00004763"/>
    </source>
</evidence>
<comment type="cofactor">
    <cofactor evidence="3">
        <name>Mg(2+)</name>
        <dbReference type="ChEBI" id="CHEBI:18420"/>
    </cofactor>
</comment>
<dbReference type="PROSITE" id="PS50972">
    <property type="entry name" value="PTERIN_BINDING"/>
    <property type="match status" value="1"/>
</dbReference>
<dbReference type="InterPro" id="IPR011856">
    <property type="entry name" value="tRNA_endonuc-like_dom_sf"/>
</dbReference>
<dbReference type="InterPro" id="IPR005844">
    <property type="entry name" value="A-D-PHexomutase_a/b/a-I"/>
</dbReference>
<dbReference type="GO" id="GO:0003848">
    <property type="term" value="F:2-amino-4-hydroxy-6-hydroxymethyldihydropteridine diphosphokinase activity"/>
    <property type="evidence" value="ECO:0007669"/>
    <property type="project" value="UniProtKB-EC"/>
</dbReference>
<dbReference type="PANTHER" id="PTHR20941:SF1">
    <property type="entry name" value="FOLIC ACID SYNTHESIS PROTEIN FOL1"/>
    <property type="match status" value="1"/>
</dbReference>
<gene>
    <name evidence="14" type="ORF">TTRE_0000833701</name>
</gene>
<dbReference type="CDD" id="cd00739">
    <property type="entry name" value="DHPS"/>
    <property type="match status" value="1"/>
</dbReference>
<dbReference type="STRING" id="36087.A0A077ZMS2"/>
<dbReference type="InterPro" id="IPR006390">
    <property type="entry name" value="DHP_synth_dom"/>
</dbReference>
<keyword evidence="7" id="KW-0808">Transferase</keyword>
<name>A0A077ZMS2_TRITR</name>
<dbReference type="SUPFAM" id="SSF46785">
    <property type="entry name" value="Winged helix' DNA-binding domain"/>
    <property type="match status" value="1"/>
</dbReference>
<dbReference type="InterPro" id="IPR048176">
    <property type="entry name" value="TrbC"/>
</dbReference>
<accession>A0A077ZMS2</accession>
<dbReference type="InterPro" id="IPR027417">
    <property type="entry name" value="P-loop_NTPase"/>
</dbReference>
<dbReference type="AlphaFoldDB" id="A0A077ZMS2"/>
<dbReference type="GO" id="GO:0004156">
    <property type="term" value="F:dihydropteroate synthase activity"/>
    <property type="evidence" value="ECO:0007669"/>
    <property type="project" value="UniProtKB-EC"/>
</dbReference>
<dbReference type="InterPro" id="IPR045031">
    <property type="entry name" value="DHP_synth-like"/>
</dbReference>
<dbReference type="PROSITE" id="PS00793">
    <property type="entry name" value="DHPS_2"/>
    <property type="match status" value="1"/>
</dbReference>
<evidence type="ECO:0000256" key="5">
    <source>
        <dbReference type="ARBA" id="ARBA00010231"/>
    </source>
</evidence>
<dbReference type="GO" id="GO:0003676">
    <property type="term" value="F:nucleic acid binding"/>
    <property type="evidence" value="ECO:0007669"/>
    <property type="project" value="InterPro"/>
</dbReference>
<dbReference type="InterPro" id="IPR014833">
    <property type="entry name" value="TnsA_N"/>
</dbReference>
<evidence type="ECO:0000313" key="15">
    <source>
        <dbReference type="Proteomes" id="UP000030665"/>
    </source>
</evidence>
<evidence type="ECO:0000256" key="3">
    <source>
        <dbReference type="ARBA" id="ARBA00001946"/>
    </source>
</evidence>
<dbReference type="GO" id="GO:0016868">
    <property type="term" value="F:intramolecular phosphotransferase activity"/>
    <property type="evidence" value="ECO:0007669"/>
    <property type="project" value="InterPro"/>
</dbReference>
<feature type="region of interest" description="Disordered" evidence="11">
    <location>
        <begin position="92"/>
        <end position="149"/>
    </location>
</feature>
<feature type="compositionally biased region" description="Basic and acidic residues" evidence="11">
    <location>
        <begin position="98"/>
        <end position="117"/>
    </location>
</feature>
<evidence type="ECO:0000259" key="13">
    <source>
        <dbReference type="PROSITE" id="PS50972"/>
    </source>
</evidence>
<dbReference type="Gene3D" id="1.10.10.10">
    <property type="entry name" value="Winged helix-like DNA-binding domain superfamily/Winged helix DNA-binding domain"/>
    <property type="match status" value="1"/>
</dbReference>
<evidence type="ECO:0000256" key="1">
    <source>
        <dbReference type="ARBA" id="ARBA00000012"/>
    </source>
</evidence>
<dbReference type="SUPFAM" id="SSF52980">
    <property type="entry name" value="Restriction endonuclease-like"/>
    <property type="match status" value="1"/>
</dbReference>
<dbReference type="EC" id="2.5.1.15" evidence="6"/>
<dbReference type="Pfam" id="PF08722">
    <property type="entry name" value="Tn7_TnsA-like_N"/>
    <property type="match status" value="1"/>
</dbReference>
<evidence type="ECO:0000256" key="8">
    <source>
        <dbReference type="ARBA" id="ARBA00022723"/>
    </source>
</evidence>
<dbReference type="Pfam" id="PF02878">
    <property type="entry name" value="PGM_PMM_I"/>
    <property type="match status" value="1"/>
</dbReference>
<reference evidence="14" key="2">
    <citation type="submission" date="2014-03" db="EMBL/GenBank/DDBJ databases">
        <title>The whipworm genome and dual-species transcriptomics of an intimate host-pathogen interaction.</title>
        <authorList>
            <person name="Foth B.J."/>
            <person name="Tsai I.J."/>
            <person name="Reid A.J."/>
            <person name="Bancroft A.J."/>
            <person name="Nichol S."/>
            <person name="Tracey A."/>
            <person name="Holroyd N."/>
            <person name="Cotton J.A."/>
            <person name="Stanley E.J."/>
            <person name="Zarowiecki M."/>
            <person name="Liu J.Z."/>
            <person name="Huckvale T."/>
            <person name="Cooper P.J."/>
            <person name="Grencis R.K."/>
            <person name="Berriman M."/>
        </authorList>
    </citation>
    <scope>NUCLEOTIDE SEQUENCE [LARGE SCALE GENOMIC DNA]</scope>
</reference>
<keyword evidence="15" id="KW-1185">Reference proteome</keyword>
<comment type="pathway">
    <text evidence="4">Cofactor biosynthesis; tetrahydrofolate biosynthesis; 7,8-dihydrofolate from 2-amino-4-hydroxy-6-hydroxymethyl-7,8-dihydropteridine diphosphate and 4-aminobenzoate: step 1/2.</text>
</comment>
<evidence type="ECO:0000256" key="12">
    <source>
        <dbReference type="SAM" id="Phobius"/>
    </source>
</evidence>
<dbReference type="GO" id="GO:0006281">
    <property type="term" value="P:DNA repair"/>
    <property type="evidence" value="ECO:0007669"/>
    <property type="project" value="UniProtKB-ARBA"/>
</dbReference>
<dbReference type="InterPro" id="IPR011335">
    <property type="entry name" value="Restrct_endonuc-II-like"/>
</dbReference>
<keyword evidence="9" id="KW-0460">Magnesium</keyword>
<dbReference type="GO" id="GO:0046656">
    <property type="term" value="P:folic acid biosynthetic process"/>
    <property type="evidence" value="ECO:0007669"/>
    <property type="project" value="UniProtKB-KW"/>
</dbReference>
<feature type="transmembrane region" description="Helical" evidence="12">
    <location>
        <begin position="347"/>
        <end position="369"/>
    </location>
</feature>
<evidence type="ECO:0000256" key="7">
    <source>
        <dbReference type="ARBA" id="ARBA00022679"/>
    </source>
</evidence>
<dbReference type="PROSITE" id="PS00792">
    <property type="entry name" value="DHPS_1"/>
    <property type="match status" value="1"/>
</dbReference>
<evidence type="ECO:0000256" key="6">
    <source>
        <dbReference type="ARBA" id="ARBA00012458"/>
    </source>
</evidence>
<evidence type="ECO:0000256" key="9">
    <source>
        <dbReference type="ARBA" id="ARBA00022842"/>
    </source>
</evidence>
<comment type="similarity">
    <text evidence="5">Belongs to the phosphohexose mutase family.</text>
</comment>